<dbReference type="OrthoDB" id="9811073at2"/>
<dbReference type="RefSeq" id="WP_014102811.1">
    <property type="nucleotide sequence ID" value="NC_016026.1"/>
</dbReference>
<dbReference type="eggNOG" id="COG0470">
    <property type="taxonomic scope" value="Bacteria"/>
</dbReference>
<dbReference type="SMART" id="SM00382">
    <property type="entry name" value="AAA"/>
    <property type="match status" value="1"/>
</dbReference>
<dbReference type="Gene3D" id="3.40.50.300">
    <property type="entry name" value="P-loop containing nucleotide triphosphate hydrolases"/>
    <property type="match status" value="1"/>
</dbReference>
<proteinExistence type="predicted"/>
<evidence type="ECO:0000313" key="2">
    <source>
        <dbReference type="EMBL" id="AEP09588.1"/>
    </source>
</evidence>
<dbReference type="GO" id="GO:0006261">
    <property type="term" value="P:DNA-templated DNA replication"/>
    <property type="evidence" value="ECO:0007669"/>
    <property type="project" value="TreeGrafter"/>
</dbReference>
<dbReference type="AlphaFoldDB" id="G2KRM6"/>
<feature type="domain" description="AAA+ ATPase" evidence="1">
    <location>
        <begin position="57"/>
        <end position="229"/>
    </location>
</feature>
<reference evidence="2 3" key="1">
    <citation type="journal article" date="2011" name="BMC Genomics">
        <title>Genomic insights into an obligate epibiotic bacterial predator: Micavibrio aeruginosavorus ARL-13.</title>
        <authorList>
            <person name="Wang Z."/>
            <person name="Kadouri D."/>
            <person name="Wu M."/>
        </authorList>
    </citation>
    <scope>NUCLEOTIDE SEQUENCE [LARGE SCALE GENOMIC DNA]</scope>
    <source>
        <strain evidence="2 3">ARL-13</strain>
    </source>
</reference>
<dbReference type="HOGENOM" id="CLU_006229_4_4_5"/>
<organism evidence="2 3">
    <name type="scientific">Micavibrio aeruginosavorus (strain ARL-13)</name>
    <dbReference type="NCBI Taxonomy" id="856793"/>
    <lineage>
        <taxon>Bacteria</taxon>
        <taxon>Pseudomonadati</taxon>
        <taxon>Bdellovibrionota</taxon>
        <taxon>Bdellovibrionia</taxon>
        <taxon>Bdellovibrionales</taxon>
        <taxon>Pseudobdellovibrionaceae</taxon>
        <taxon>Micavibrio</taxon>
    </lineage>
</organism>
<dbReference type="GO" id="GO:0009360">
    <property type="term" value="C:DNA polymerase III complex"/>
    <property type="evidence" value="ECO:0007669"/>
    <property type="project" value="TreeGrafter"/>
</dbReference>
<accession>G2KRM6</accession>
<dbReference type="NCBIfam" id="NF005677">
    <property type="entry name" value="PRK07471.1"/>
    <property type="match status" value="1"/>
</dbReference>
<dbReference type="SUPFAM" id="SSF52540">
    <property type="entry name" value="P-loop containing nucleoside triphosphate hydrolases"/>
    <property type="match status" value="1"/>
</dbReference>
<gene>
    <name evidence="2" type="ordered locus">MICA_1266</name>
</gene>
<dbReference type="EMBL" id="CP002382">
    <property type="protein sequence ID" value="AEP09588.1"/>
    <property type="molecule type" value="Genomic_DNA"/>
</dbReference>
<evidence type="ECO:0000313" key="3">
    <source>
        <dbReference type="Proteomes" id="UP000009286"/>
    </source>
</evidence>
<dbReference type="STRING" id="856793.MICA_1266"/>
<keyword evidence="3" id="KW-1185">Reference proteome</keyword>
<dbReference type="InterPro" id="IPR027417">
    <property type="entry name" value="P-loop_NTPase"/>
</dbReference>
<dbReference type="Proteomes" id="UP000009286">
    <property type="component" value="Chromosome"/>
</dbReference>
<sequence>MMFDDFDDLDDLQDDDGASASDGAEGIELPEPRLNMECFGHDDIERQLLELFNAGRMPHGLVFAGPKGIGKATFAYRLARFLLKHGKADAVDAGPSLFGDPLPATPVVHETMTVDAEDQTVRLIASGGHPDLLTIERAIDEKTGARKEGVSVDDARKVTPFLRMTASMGGWRVVILDDADTMNRNSQNAILKILEEPPSNTVLILIAHRPGALIPTIRSRTRFIEFNTLDDALMARLLTRVKPDIRSDECDVLCAIAQGSIGQALNLMDEEGLKAMDRLVAVLQNWPNLDWKDIHHVADYFGQKGQENAQQSFQDILLWIVSTMVKARARGVKGEGGLPRALSAPVFGQILRHYNVEQWVGIYDALLNHFATVKYGTLDRRYAAFGAFSILSGAEQK</sequence>
<protein>
    <submittedName>
        <fullName evidence="2">ATPase associated with various cellular activities family protein</fullName>
    </submittedName>
</protein>
<name>G2KRM6_MICAA</name>
<dbReference type="Pfam" id="PF13177">
    <property type="entry name" value="DNA_pol3_delta2"/>
    <property type="match status" value="1"/>
</dbReference>
<dbReference type="InterPro" id="IPR050238">
    <property type="entry name" value="DNA_Rep/Repair_Clamp_Loader"/>
</dbReference>
<dbReference type="InterPro" id="IPR003593">
    <property type="entry name" value="AAA+_ATPase"/>
</dbReference>
<dbReference type="PANTHER" id="PTHR11669:SF8">
    <property type="entry name" value="DNA POLYMERASE III SUBUNIT DELTA"/>
    <property type="match status" value="1"/>
</dbReference>
<evidence type="ECO:0000259" key="1">
    <source>
        <dbReference type="SMART" id="SM00382"/>
    </source>
</evidence>
<dbReference type="PANTHER" id="PTHR11669">
    <property type="entry name" value="REPLICATION FACTOR C / DNA POLYMERASE III GAMMA-TAU SUBUNIT"/>
    <property type="match status" value="1"/>
</dbReference>
<dbReference type="KEGG" id="mai:MICA_1266"/>